<sequence>MLANDPKTGSPTLFSVKARKAIRRLSLAILPQRAQTSPPALTPSVSSHSQSDSPVEDTRPLRNRTVSNALYLSLRTLSTVSNRVPGGEPLSAIIDPLLDLTDRVEQKSINAYNLAQLAARIERLTPVVQNLAKDDSEQSRVFIKSLETELSSMKKELEKAQAEGKLKQFFNADYNTMIIERHNMGLAQLIADSTLVAVHDVLTSLRELEKSKTADPSSSELRRGFGGMGGPGTHTGGEGGDGEGPRLSLDLDGMGGYSVSGGTGGQGGAGNQVGGKGGTGKAPVINLRRSTLISNPNPPSYESPTTTEPVSVH</sequence>
<dbReference type="Proteomes" id="UP001362999">
    <property type="component" value="Unassembled WGS sequence"/>
</dbReference>
<gene>
    <name evidence="2" type="ORF">R3P38DRAFT_2870268</name>
</gene>
<protein>
    <submittedName>
        <fullName evidence="2">Uncharacterized protein</fullName>
    </submittedName>
</protein>
<keyword evidence="3" id="KW-1185">Reference proteome</keyword>
<feature type="compositionally biased region" description="Low complexity" evidence="1">
    <location>
        <begin position="302"/>
        <end position="313"/>
    </location>
</feature>
<feature type="region of interest" description="Disordered" evidence="1">
    <location>
        <begin position="209"/>
        <end position="313"/>
    </location>
</feature>
<evidence type="ECO:0000313" key="2">
    <source>
        <dbReference type="EMBL" id="KAK7048581.1"/>
    </source>
</evidence>
<organism evidence="2 3">
    <name type="scientific">Favolaschia claudopus</name>
    <dbReference type="NCBI Taxonomy" id="2862362"/>
    <lineage>
        <taxon>Eukaryota</taxon>
        <taxon>Fungi</taxon>
        <taxon>Dikarya</taxon>
        <taxon>Basidiomycota</taxon>
        <taxon>Agaricomycotina</taxon>
        <taxon>Agaricomycetes</taxon>
        <taxon>Agaricomycetidae</taxon>
        <taxon>Agaricales</taxon>
        <taxon>Marasmiineae</taxon>
        <taxon>Mycenaceae</taxon>
        <taxon>Favolaschia</taxon>
    </lineage>
</organism>
<evidence type="ECO:0000256" key="1">
    <source>
        <dbReference type="SAM" id="MobiDB-lite"/>
    </source>
</evidence>
<feature type="region of interest" description="Disordered" evidence="1">
    <location>
        <begin position="33"/>
        <end position="61"/>
    </location>
</feature>
<reference evidence="2 3" key="1">
    <citation type="journal article" date="2024" name="J Genomics">
        <title>Draft genome sequencing and assembly of Favolaschia claudopus CIRM-BRFM 2984 isolated from oak limbs.</title>
        <authorList>
            <person name="Navarro D."/>
            <person name="Drula E."/>
            <person name="Chaduli D."/>
            <person name="Cazenave R."/>
            <person name="Ahrendt S."/>
            <person name="Wang J."/>
            <person name="Lipzen A."/>
            <person name="Daum C."/>
            <person name="Barry K."/>
            <person name="Grigoriev I.V."/>
            <person name="Favel A."/>
            <person name="Rosso M.N."/>
            <person name="Martin F."/>
        </authorList>
    </citation>
    <scope>NUCLEOTIDE SEQUENCE [LARGE SCALE GENOMIC DNA]</scope>
    <source>
        <strain evidence="2 3">CIRM-BRFM 2984</strain>
    </source>
</reference>
<comment type="caution">
    <text evidence="2">The sequence shown here is derived from an EMBL/GenBank/DDBJ whole genome shotgun (WGS) entry which is preliminary data.</text>
</comment>
<name>A0AAW0DBT7_9AGAR</name>
<feature type="compositionally biased region" description="Gly residues" evidence="1">
    <location>
        <begin position="224"/>
        <end position="239"/>
    </location>
</feature>
<proteinExistence type="predicted"/>
<dbReference type="AlphaFoldDB" id="A0AAW0DBT7"/>
<feature type="compositionally biased region" description="Low complexity" evidence="1">
    <location>
        <begin position="44"/>
        <end position="53"/>
    </location>
</feature>
<dbReference type="EMBL" id="JAWWNJ010000009">
    <property type="protein sequence ID" value="KAK7048581.1"/>
    <property type="molecule type" value="Genomic_DNA"/>
</dbReference>
<accession>A0AAW0DBT7</accession>
<feature type="compositionally biased region" description="Gly residues" evidence="1">
    <location>
        <begin position="253"/>
        <end position="280"/>
    </location>
</feature>
<evidence type="ECO:0000313" key="3">
    <source>
        <dbReference type="Proteomes" id="UP001362999"/>
    </source>
</evidence>